<dbReference type="FunCoup" id="C1EG46">
    <property type="interactions" value="119"/>
</dbReference>
<organism evidence="5 6">
    <name type="scientific">Micromonas commoda (strain RCC299 / NOUM17 / CCMP2709)</name>
    <name type="common">Picoplanktonic green alga</name>
    <dbReference type="NCBI Taxonomy" id="296587"/>
    <lineage>
        <taxon>Eukaryota</taxon>
        <taxon>Viridiplantae</taxon>
        <taxon>Chlorophyta</taxon>
        <taxon>Mamiellophyceae</taxon>
        <taxon>Mamiellales</taxon>
        <taxon>Mamiellaceae</taxon>
        <taxon>Micromonas</taxon>
    </lineage>
</organism>
<dbReference type="eggNOG" id="ENOG502S68M">
    <property type="taxonomic scope" value="Eukaryota"/>
</dbReference>
<feature type="region of interest" description="Disordered" evidence="3">
    <location>
        <begin position="1"/>
        <end position="97"/>
    </location>
</feature>
<reference evidence="5 6" key="1">
    <citation type="journal article" date="2009" name="Science">
        <title>Green evolution and dynamic adaptations revealed by genomes of the marine picoeukaryotes Micromonas.</title>
        <authorList>
            <person name="Worden A.Z."/>
            <person name="Lee J.H."/>
            <person name="Mock T."/>
            <person name="Rouze P."/>
            <person name="Simmons M.P."/>
            <person name="Aerts A.L."/>
            <person name="Allen A.E."/>
            <person name="Cuvelier M.L."/>
            <person name="Derelle E."/>
            <person name="Everett M.V."/>
            <person name="Foulon E."/>
            <person name="Grimwood J."/>
            <person name="Gundlach H."/>
            <person name="Henrissat B."/>
            <person name="Napoli C."/>
            <person name="McDonald S.M."/>
            <person name="Parker M.S."/>
            <person name="Rombauts S."/>
            <person name="Salamov A."/>
            <person name="Von Dassow P."/>
            <person name="Badger J.H."/>
            <person name="Coutinho P.M."/>
            <person name="Demir E."/>
            <person name="Dubchak I."/>
            <person name="Gentemann C."/>
            <person name="Eikrem W."/>
            <person name="Gready J.E."/>
            <person name="John U."/>
            <person name="Lanier W."/>
            <person name="Lindquist E.A."/>
            <person name="Lucas S."/>
            <person name="Mayer K.F."/>
            <person name="Moreau H."/>
            <person name="Not F."/>
            <person name="Otillar R."/>
            <person name="Panaud O."/>
            <person name="Pangilinan J."/>
            <person name="Paulsen I."/>
            <person name="Piegu B."/>
            <person name="Poliakov A."/>
            <person name="Robbens S."/>
            <person name="Schmutz J."/>
            <person name="Toulza E."/>
            <person name="Wyss T."/>
            <person name="Zelensky A."/>
            <person name="Zhou K."/>
            <person name="Armbrust E.V."/>
            <person name="Bhattacharya D."/>
            <person name="Goodenough U.W."/>
            <person name="Van de Peer Y."/>
            <person name="Grigoriev I.V."/>
        </authorList>
    </citation>
    <scope>NUCLEOTIDE SEQUENCE [LARGE SCALE GENOMIC DNA]</scope>
    <source>
        <strain evidence="6">RCC299 / NOUM17</strain>
    </source>
</reference>
<proteinExistence type="predicted"/>
<dbReference type="GO" id="GO:0016042">
    <property type="term" value="P:lipid catabolic process"/>
    <property type="evidence" value="ECO:0007669"/>
    <property type="project" value="UniProtKB-KW"/>
</dbReference>
<dbReference type="Pfam" id="PF00561">
    <property type="entry name" value="Abhydrolase_1"/>
    <property type="match status" value="1"/>
</dbReference>
<keyword evidence="6" id="KW-1185">Reference proteome</keyword>
<evidence type="ECO:0000256" key="3">
    <source>
        <dbReference type="SAM" id="MobiDB-lite"/>
    </source>
</evidence>
<dbReference type="Gene3D" id="3.40.50.1820">
    <property type="entry name" value="alpha/beta hydrolase"/>
    <property type="match status" value="1"/>
</dbReference>
<feature type="compositionally biased region" description="Low complexity" evidence="3">
    <location>
        <begin position="163"/>
        <end position="175"/>
    </location>
</feature>
<protein>
    <recommendedName>
        <fullName evidence="4">AB hydrolase-1 domain-containing protein</fullName>
    </recommendedName>
</protein>
<dbReference type="SUPFAM" id="SSF53474">
    <property type="entry name" value="alpha/beta-Hydrolases"/>
    <property type="match status" value="1"/>
</dbReference>
<evidence type="ECO:0000256" key="1">
    <source>
        <dbReference type="ARBA" id="ARBA00022963"/>
    </source>
</evidence>
<dbReference type="OrthoDB" id="9974421at2759"/>
<evidence type="ECO:0000313" key="6">
    <source>
        <dbReference type="Proteomes" id="UP000002009"/>
    </source>
</evidence>
<dbReference type="InParanoid" id="C1EG46"/>
<sequence length="807" mass="86774">MRATVAAGLPGPPSLVGRGSRVDIDRSGRRTRASSSIRRLGCTGRGNNRCRLGPRAATGDDPTASTRDDGSVDPAAAVGAVSESTSDEDAARERKEHHRTWSLKYLEGVMVGVSRYATDSYASVTRLGGEVYRWASRDEGDARGDVAANSGKRKRGGDKPAKSSSSSSSSLSSSSGDEEDWEAALASWVSDDDADPLTDAAEWVGGIASWVATYSERSKAKSAARAEPPPLTVTALTNEMRREMELGADEAHFLPLEDSGWSIALLRYRPKEGGTRRSKQSRAIPAVSVTSMDAAWDDSDFYHATPWRHRDLPPVMMVPGCASNAYTFDVAEGYSLARHLANRGHDTWIVESRGVGFSRPWGAKPSEWADPKTKVPRQHMPTWGDFDFDTYLREDLPCAAGYIAAVTGSKRIAAVGHSMGGMLVACMAAGAADYFREDAPKVEQVESGPRVPRSDWRIDKVVTIASCLECSPREGVPESTYAQFAALAGVVPEYLYGGVAKLGPAVPQLPVGSLSVGQGIAIESVFGAPSVDDDGEDGEDGETNALVDDDDYEDDGGGDDNGASDEFWRKSAVSLNTSYPGATKPAFIRKLLLKGFGNVPLRLVLQMATLFSPGGLATREETVARRERTVSAARERRAGWRRRLRGWGDPGDAPREATVADVVESEMSGDSADYAVRGSTRGLRGGHHVHYIDAVRDTRPKILMIAGDVDPVIPPLQVEATAAIVGGEYACFGDGPKVGWDVRDPNDSNDSNDPNDPNAALRSMMTDGGDHYSHYDLLCGVNAPRRVFPVVSEFLERIEVLNGLFRL</sequence>
<dbReference type="AlphaFoldDB" id="C1EG46"/>
<dbReference type="Proteomes" id="UP000002009">
    <property type="component" value="Chromosome 13"/>
</dbReference>
<evidence type="ECO:0000313" key="5">
    <source>
        <dbReference type="EMBL" id="ACO66713.1"/>
    </source>
</evidence>
<dbReference type="KEGG" id="mis:MICPUN_63508"/>
<feature type="region of interest" description="Disordered" evidence="3">
    <location>
        <begin position="528"/>
        <end position="565"/>
    </location>
</feature>
<feature type="domain" description="AB hydrolase-1" evidence="4">
    <location>
        <begin position="313"/>
        <end position="429"/>
    </location>
</feature>
<keyword evidence="1" id="KW-0442">Lipid degradation</keyword>
<evidence type="ECO:0000259" key="4">
    <source>
        <dbReference type="Pfam" id="PF00561"/>
    </source>
</evidence>
<keyword evidence="2" id="KW-0443">Lipid metabolism</keyword>
<dbReference type="PANTHER" id="PTHR11005">
    <property type="entry name" value="LYSOSOMAL ACID LIPASE-RELATED"/>
    <property type="match status" value="1"/>
</dbReference>
<feature type="compositionally biased region" description="Acidic residues" evidence="3">
    <location>
        <begin position="531"/>
        <end position="558"/>
    </location>
</feature>
<dbReference type="EMBL" id="CP001331">
    <property type="protein sequence ID" value="ACO66713.1"/>
    <property type="molecule type" value="Genomic_DNA"/>
</dbReference>
<dbReference type="InterPro" id="IPR000073">
    <property type="entry name" value="AB_hydrolase_1"/>
</dbReference>
<dbReference type="OMA" id="CASNAYT"/>
<dbReference type="RefSeq" id="XP_002505455.1">
    <property type="nucleotide sequence ID" value="XM_002505409.1"/>
</dbReference>
<name>C1EG46_MICCC</name>
<feature type="region of interest" description="Disordered" evidence="3">
    <location>
        <begin position="141"/>
        <end position="177"/>
    </location>
</feature>
<accession>C1EG46</accession>
<evidence type="ECO:0000256" key="2">
    <source>
        <dbReference type="ARBA" id="ARBA00023098"/>
    </source>
</evidence>
<dbReference type="GeneID" id="8248631"/>
<dbReference type="InterPro" id="IPR029058">
    <property type="entry name" value="AB_hydrolase_fold"/>
</dbReference>
<gene>
    <name evidence="5" type="ORF">MICPUN_63508</name>
</gene>